<protein>
    <submittedName>
        <fullName evidence="2">Uncharacterized protein</fullName>
    </submittedName>
</protein>
<reference evidence="2 3" key="1">
    <citation type="submission" date="2024-06" db="EMBL/GenBank/DDBJ databases">
        <authorList>
            <person name="Woo H."/>
        </authorList>
    </citation>
    <scope>NUCLEOTIDE SEQUENCE [LARGE SCALE GENOMIC DNA]</scope>
    <source>
        <strain evidence="2 3">Si-c</strain>
    </source>
</reference>
<feature type="region of interest" description="Disordered" evidence="1">
    <location>
        <begin position="28"/>
        <end position="73"/>
    </location>
</feature>
<comment type="caution">
    <text evidence="2">The sequence shown here is derived from an EMBL/GenBank/DDBJ whole genome shotgun (WGS) entry which is preliminary data.</text>
</comment>
<accession>A0ABV3Q8N0</accession>
<evidence type="ECO:0000313" key="3">
    <source>
        <dbReference type="Proteomes" id="UP001556220"/>
    </source>
</evidence>
<gene>
    <name evidence="2" type="ORF">ABQJ54_00185</name>
</gene>
<dbReference type="EMBL" id="JBFOHK010000001">
    <property type="protein sequence ID" value="MEW9570164.1"/>
    <property type="molecule type" value="Genomic_DNA"/>
</dbReference>
<name>A0ABV3Q8N0_9GAMM</name>
<dbReference type="RefSeq" id="WP_367852268.1">
    <property type="nucleotide sequence ID" value="NZ_JBFOHK010000001.1"/>
</dbReference>
<evidence type="ECO:0000313" key="2">
    <source>
        <dbReference type="EMBL" id="MEW9570164.1"/>
    </source>
</evidence>
<keyword evidence="3" id="KW-1185">Reference proteome</keyword>
<proteinExistence type="predicted"/>
<organism evidence="2 3">
    <name type="scientific">Rhodanobacter lycopersici</name>
    <dbReference type="NCBI Taxonomy" id="3162487"/>
    <lineage>
        <taxon>Bacteria</taxon>
        <taxon>Pseudomonadati</taxon>
        <taxon>Pseudomonadota</taxon>
        <taxon>Gammaproteobacteria</taxon>
        <taxon>Lysobacterales</taxon>
        <taxon>Rhodanobacteraceae</taxon>
        <taxon>Rhodanobacter</taxon>
    </lineage>
</organism>
<sequence>MQPAEKFAITLITLVALIATITGCNQNQTQIPSTPSSSAKNPGNTGTEPTKQAPPNATPASRQPVSATEKTSVTDPVVQAIHCKDIQYDNPNYSSNMDKLATLARLPNNYYSRYDEDVVGYLCKGDTKSIQGEVDDGYVKQSEVDGIKEALGLDDRSEMGMSYGYSRQKFSSMGLCEACADNVAQYYTKKPDSECGRLAKQALEGNPKAINTLQSFPDYCIWKYSNENNIPSDTSQQPSQSDSATKPVSVNDFILDSQNYADGQIASIYGLPFCINGSNCSLYADGDGVNSVSFTYQLPRNDREKLITCDMISNRCQATISGTVTHDDSGDISINAISIVWSEPIDTTRAAEQ</sequence>
<dbReference type="PROSITE" id="PS51257">
    <property type="entry name" value="PROKAR_LIPOPROTEIN"/>
    <property type="match status" value="1"/>
</dbReference>
<dbReference type="Proteomes" id="UP001556220">
    <property type="component" value="Unassembled WGS sequence"/>
</dbReference>
<evidence type="ECO:0000256" key="1">
    <source>
        <dbReference type="SAM" id="MobiDB-lite"/>
    </source>
</evidence>